<dbReference type="AlphaFoldDB" id="A0A0F9M3A1"/>
<organism evidence="1">
    <name type="scientific">marine sediment metagenome</name>
    <dbReference type="NCBI Taxonomy" id="412755"/>
    <lineage>
        <taxon>unclassified sequences</taxon>
        <taxon>metagenomes</taxon>
        <taxon>ecological metagenomes</taxon>
    </lineage>
</organism>
<sequence length="117" mass="13338">MTLTIADTNMLQPIELIERSDEIYQTVPYYMDIGRLGKLIELHQLLFSTTAVNSAVRLELQEGISYLILRGGGSTAIYCDFSDAPLLFPLQNRDIIIYPEGVLVKIDITVWYRLIDQ</sequence>
<reference evidence="1" key="1">
    <citation type="journal article" date="2015" name="Nature">
        <title>Complex archaea that bridge the gap between prokaryotes and eukaryotes.</title>
        <authorList>
            <person name="Spang A."/>
            <person name="Saw J.H."/>
            <person name="Jorgensen S.L."/>
            <person name="Zaremba-Niedzwiedzka K."/>
            <person name="Martijn J."/>
            <person name="Lind A.E."/>
            <person name="van Eijk R."/>
            <person name="Schleper C."/>
            <person name="Guy L."/>
            <person name="Ettema T.J."/>
        </authorList>
    </citation>
    <scope>NUCLEOTIDE SEQUENCE</scope>
</reference>
<name>A0A0F9M3A1_9ZZZZ</name>
<accession>A0A0F9M3A1</accession>
<proteinExistence type="predicted"/>
<protein>
    <submittedName>
        <fullName evidence="1">Uncharacterized protein</fullName>
    </submittedName>
</protein>
<comment type="caution">
    <text evidence="1">The sequence shown here is derived from an EMBL/GenBank/DDBJ whole genome shotgun (WGS) entry which is preliminary data.</text>
</comment>
<gene>
    <name evidence="1" type="ORF">LCGC14_1140250</name>
</gene>
<dbReference type="EMBL" id="LAZR01005404">
    <property type="protein sequence ID" value="KKN00199.1"/>
    <property type="molecule type" value="Genomic_DNA"/>
</dbReference>
<evidence type="ECO:0000313" key="1">
    <source>
        <dbReference type="EMBL" id="KKN00199.1"/>
    </source>
</evidence>